<dbReference type="Gene3D" id="1.20.1250.20">
    <property type="entry name" value="MFS general substrate transporter like domains"/>
    <property type="match status" value="1"/>
</dbReference>
<feature type="transmembrane region" description="Helical" evidence="7">
    <location>
        <begin position="154"/>
        <end position="175"/>
    </location>
</feature>
<dbReference type="Gene3D" id="1.20.1720.10">
    <property type="entry name" value="Multidrug resistance protein D"/>
    <property type="match status" value="1"/>
</dbReference>
<keyword evidence="10" id="KW-1185">Reference proteome</keyword>
<sequence length="483" mass="52155">MKQMLFLGSFPASYFVRHPKWKWFILSTVLVGATMSALDVSIVNVAMPTLENGFQVDLATIEWVAMAYMLTLTIFLPLFGRLADMMGRTKLYNMGFVIFVIGSALCGMASTAGFLIGARIVQAIGAGLLQANSVAIITEAFPENELGRAIGLQGATQAVAMAIGPFLGGILITTIGWRSIFYINVPIGVVGTIAALYILPKSTVHKKEKIDYWGTLSFSTGLAFLILGFNQAGRAGWTSVTIISYFSIAVVLLTAFLIVERKVACPMIDLSLFRQWTFSSGNLMGLFSYYILFAVLFFMPFYFERILKLSPAMAGLYLTAVPVAMAAMAPISGYVADKYGAKIMTTSGMIACACSTLLLSSIDHLANSYILWGALITLGIGMGLFTPPNNSCIMCSVPKNRLGVAGGILNMMRSLGLIFGVALSGLLLMLAQQHYMTNHPLEPGITSLSLYDSAFLYGFRLVMLTLVAISLVTVGLSVSKNRQ</sequence>
<protein>
    <submittedName>
        <fullName evidence="9">Tetracycline resistance protein tetb signature</fullName>
    </submittedName>
</protein>
<evidence type="ECO:0000256" key="1">
    <source>
        <dbReference type="ARBA" id="ARBA00004651"/>
    </source>
</evidence>
<dbReference type="GO" id="GO:0005886">
    <property type="term" value="C:plasma membrane"/>
    <property type="evidence" value="ECO:0007669"/>
    <property type="project" value="UniProtKB-SubCell"/>
</dbReference>
<dbReference type="OrthoDB" id="102502at2"/>
<dbReference type="GO" id="GO:0022857">
    <property type="term" value="F:transmembrane transporter activity"/>
    <property type="evidence" value="ECO:0007669"/>
    <property type="project" value="InterPro"/>
</dbReference>
<dbReference type="PANTHER" id="PTHR42718">
    <property type="entry name" value="MAJOR FACILITATOR SUPERFAMILY MULTIDRUG TRANSPORTER MFSC"/>
    <property type="match status" value="1"/>
</dbReference>
<dbReference type="PANTHER" id="PTHR42718:SF46">
    <property type="entry name" value="BLR6921 PROTEIN"/>
    <property type="match status" value="1"/>
</dbReference>
<dbReference type="RefSeq" id="WP_122628661.1">
    <property type="nucleotide sequence ID" value="NZ_UPPP01000079.1"/>
</dbReference>
<dbReference type="InterPro" id="IPR011701">
    <property type="entry name" value="MFS"/>
</dbReference>
<dbReference type="EMBL" id="UPPP01000079">
    <property type="protein sequence ID" value="VBB07732.1"/>
    <property type="molecule type" value="Genomic_DNA"/>
</dbReference>
<feature type="transmembrane region" description="Helical" evidence="7">
    <location>
        <begin position="58"/>
        <end position="79"/>
    </location>
</feature>
<comment type="subcellular location">
    <subcellularLocation>
        <location evidence="1">Cell membrane</location>
        <topology evidence="1">Multi-pass membrane protein</topology>
    </subcellularLocation>
</comment>
<proteinExistence type="predicted"/>
<feature type="transmembrane region" description="Helical" evidence="7">
    <location>
        <begin position="91"/>
        <end position="114"/>
    </location>
</feature>
<feature type="transmembrane region" description="Helical" evidence="7">
    <location>
        <begin position="280"/>
        <end position="303"/>
    </location>
</feature>
<evidence type="ECO:0000259" key="8">
    <source>
        <dbReference type="PROSITE" id="PS50850"/>
    </source>
</evidence>
<dbReference type="InterPro" id="IPR020846">
    <property type="entry name" value="MFS_dom"/>
</dbReference>
<gene>
    <name evidence="9" type="ORF">LUCI_2997</name>
</gene>
<evidence type="ECO:0000256" key="4">
    <source>
        <dbReference type="ARBA" id="ARBA00022692"/>
    </source>
</evidence>
<feature type="transmembrane region" description="Helical" evidence="7">
    <location>
        <begin position="455"/>
        <end position="478"/>
    </location>
</feature>
<accession>A0A498RBV0</accession>
<dbReference type="AlphaFoldDB" id="A0A498RBV0"/>
<dbReference type="NCBIfam" id="TIGR00711">
    <property type="entry name" value="efflux_EmrB"/>
    <property type="match status" value="1"/>
</dbReference>
<keyword evidence="4 7" id="KW-0812">Transmembrane</keyword>
<feature type="transmembrane region" description="Helical" evidence="7">
    <location>
        <begin position="235"/>
        <end position="259"/>
    </location>
</feature>
<evidence type="ECO:0000313" key="9">
    <source>
        <dbReference type="EMBL" id="VBB07732.1"/>
    </source>
</evidence>
<feature type="domain" description="Major facilitator superfamily (MFS) profile" evidence="8">
    <location>
        <begin position="25"/>
        <end position="482"/>
    </location>
</feature>
<dbReference type="FunFam" id="1.20.1720.10:FF:000021">
    <property type="entry name" value="Drug resistance transporter, EmrB/QacA subfamily"/>
    <property type="match status" value="1"/>
</dbReference>
<keyword evidence="6 7" id="KW-0472">Membrane</keyword>
<feature type="transmembrane region" description="Helical" evidence="7">
    <location>
        <begin position="415"/>
        <end position="435"/>
    </location>
</feature>
<evidence type="ECO:0000256" key="6">
    <source>
        <dbReference type="ARBA" id="ARBA00023136"/>
    </source>
</evidence>
<dbReference type="Pfam" id="PF07690">
    <property type="entry name" value="MFS_1"/>
    <property type="match status" value="1"/>
</dbReference>
<feature type="transmembrane region" description="Helical" evidence="7">
    <location>
        <begin position="181"/>
        <end position="200"/>
    </location>
</feature>
<dbReference type="InterPro" id="IPR036259">
    <property type="entry name" value="MFS_trans_sf"/>
</dbReference>
<evidence type="ECO:0000256" key="3">
    <source>
        <dbReference type="ARBA" id="ARBA00022475"/>
    </source>
</evidence>
<organism evidence="9 10">
    <name type="scientific">Lucifera butyrica</name>
    <dbReference type="NCBI Taxonomy" id="1351585"/>
    <lineage>
        <taxon>Bacteria</taxon>
        <taxon>Bacillati</taxon>
        <taxon>Bacillota</taxon>
        <taxon>Negativicutes</taxon>
        <taxon>Veillonellales</taxon>
        <taxon>Veillonellaceae</taxon>
        <taxon>Lucifera</taxon>
    </lineage>
</organism>
<feature type="transmembrane region" description="Helical" evidence="7">
    <location>
        <begin position="21"/>
        <end position="38"/>
    </location>
</feature>
<evidence type="ECO:0000256" key="7">
    <source>
        <dbReference type="SAM" id="Phobius"/>
    </source>
</evidence>
<feature type="transmembrane region" description="Helical" evidence="7">
    <location>
        <begin position="315"/>
        <end position="336"/>
    </location>
</feature>
<keyword evidence="2" id="KW-0813">Transport</keyword>
<name>A0A498RBV0_9FIRM</name>
<dbReference type="InterPro" id="IPR004638">
    <property type="entry name" value="EmrB-like"/>
</dbReference>
<dbReference type="PROSITE" id="PS50850">
    <property type="entry name" value="MFS"/>
    <property type="match status" value="1"/>
</dbReference>
<reference evidence="9 10" key="1">
    <citation type="submission" date="2018-06" db="EMBL/GenBank/DDBJ databases">
        <authorList>
            <person name="Strepis N."/>
        </authorList>
    </citation>
    <scope>NUCLEOTIDE SEQUENCE [LARGE SCALE GENOMIC DNA]</scope>
    <source>
        <strain evidence="9">LUCI</strain>
    </source>
</reference>
<dbReference type="Proteomes" id="UP000277811">
    <property type="component" value="Unassembled WGS sequence"/>
</dbReference>
<feature type="transmembrane region" description="Helical" evidence="7">
    <location>
        <begin position="368"/>
        <end position="386"/>
    </location>
</feature>
<dbReference type="CDD" id="cd17321">
    <property type="entry name" value="MFS_MMR_MDR_like"/>
    <property type="match status" value="1"/>
</dbReference>
<keyword evidence="3" id="KW-1003">Cell membrane</keyword>
<evidence type="ECO:0000256" key="5">
    <source>
        <dbReference type="ARBA" id="ARBA00022989"/>
    </source>
</evidence>
<evidence type="ECO:0000313" key="10">
    <source>
        <dbReference type="Proteomes" id="UP000277811"/>
    </source>
</evidence>
<keyword evidence="5 7" id="KW-1133">Transmembrane helix</keyword>
<dbReference type="PRINTS" id="PR01036">
    <property type="entry name" value="TCRTETB"/>
</dbReference>
<feature type="transmembrane region" description="Helical" evidence="7">
    <location>
        <begin position="212"/>
        <end position="229"/>
    </location>
</feature>
<dbReference type="SUPFAM" id="SSF103473">
    <property type="entry name" value="MFS general substrate transporter"/>
    <property type="match status" value="1"/>
</dbReference>
<evidence type="ECO:0000256" key="2">
    <source>
        <dbReference type="ARBA" id="ARBA00022448"/>
    </source>
</evidence>